<dbReference type="CDD" id="cd00082">
    <property type="entry name" value="HisKA"/>
    <property type="match status" value="1"/>
</dbReference>
<dbReference type="SUPFAM" id="SSF47384">
    <property type="entry name" value="Homodimeric domain of signal transducing histidine kinase"/>
    <property type="match status" value="1"/>
</dbReference>
<protein>
    <recommendedName>
        <fullName evidence="3">histidine kinase</fullName>
        <ecNumber evidence="3">2.7.13.3</ecNumber>
    </recommendedName>
</protein>
<evidence type="ECO:0000313" key="17">
    <source>
        <dbReference type="EMBL" id="MFC4307243.1"/>
    </source>
</evidence>
<dbReference type="PROSITE" id="PS50109">
    <property type="entry name" value="HIS_KIN"/>
    <property type="match status" value="1"/>
</dbReference>
<dbReference type="InterPro" id="IPR003660">
    <property type="entry name" value="HAMP_dom"/>
</dbReference>
<feature type="transmembrane region" description="Helical" evidence="12">
    <location>
        <begin position="326"/>
        <end position="348"/>
    </location>
</feature>
<evidence type="ECO:0000256" key="6">
    <source>
        <dbReference type="ARBA" id="ARBA00022679"/>
    </source>
</evidence>
<dbReference type="SMART" id="SM00387">
    <property type="entry name" value="HATPase_c"/>
    <property type="match status" value="1"/>
</dbReference>
<dbReference type="InterPro" id="IPR004358">
    <property type="entry name" value="Sig_transdc_His_kin-like_C"/>
</dbReference>
<dbReference type="PRINTS" id="PR00344">
    <property type="entry name" value="BCTRLSENSOR"/>
</dbReference>
<keyword evidence="8" id="KW-0418">Kinase</keyword>
<keyword evidence="4" id="KW-1003">Cell membrane</keyword>
<dbReference type="InterPro" id="IPR003594">
    <property type="entry name" value="HATPase_dom"/>
</dbReference>
<evidence type="ECO:0000256" key="12">
    <source>
        <dbReference type="SAM" id="Phobius"/>
    </source>
</evidence>
<keyword evidence="10" id="KW-0902">Two-component regulatory system</keyword>
<dbReference type="InterPro" id="IPR035965">
    <property type="entry name" value="PAS-like_dom_sf"/>
</dbReference>
<dbReference type="InterPro" id="IPR036890">
    <property type="entry name" value="HATPase_C_sf"/>
</dbReference>
<dbReference type="InterPro" id="IPR005467">
    <property type="entry name" value="His_kinase_dom"/>
</dbReference>
<keyword evidence="18" id="KW-1185">Reference proteome</keyword>
<dbReference type="PROSITE" id="PS50885">
    <property type="entry name" value="HAMP"/>
    <property type="match status" value="1"/>
</dbReference>
<comment type="catalytic activity">
    <reaction evidence="1">
        <text>ATP + protein L-histidine = ADP + protein N-phospho-L-histidine.</text>
        <dbReference type="EC" id="2.7.13.3"/>
    </reaction>
</comment>
<keyword evidence="9 17" id="KW-0067">ATP-binding</keyword>
<feature type="domain" description="Histidine kinase" evidence="13">
    <location>
        <begin position="550"/>
        <end position="755"/>
    </location>
</feature>
<dbReference type="PANTHER" id="PTHR43065">
    <property type="entry name" value="SENSOR HISTIDINE KINASE"/>
    <property type="match status" value="1"/>
</dbReference>
<dbReference type="NCBIfam" id="TIGR00229">
    <property type="entry name" value="sensory_box"/>
    <property type="match status" value="1"/>
</dbReference>
<name>A0ABV8SI68_9BACL</name>
<keyword evidence="12" id="KW-0812">Transmembrane</keyword>
<dbReference type="SMART" id="SM00091">
    <property type="entry name" value="PAS"/>
    <property type="match status" value="1"/>
</dbReference>
<evidence type="ECO:0000256" key="9">
    <source>
        <dbReference type="ARBA" id="ARBA00022840"/>
    </source>
</evidence>
<dbReference type="SMART" id="SM00086">
    <property type="entry name" value="PAC"/>
    <property type="match status" value="1"/>
</dbReference>
<evidence type="ECO:0000256" key="10">
    <source>
        <dbReference type="ARBA" id="ARBA00023012"/>
    </source>
</evidence>
<evidence type="ECO:0000256" key="3">
    <source>
        <dbReference type="ARBA" id="ARBA00012438"/>
    </source>
</evidence>
<evidence type="ECO:0000259" key="16">
    <source>
        <dbReference type="PROSITE" id="PS50885"/>
    </source>
</evidence>
<dbReference type="InterPro" id="IPR000014">
    <property type="entry name" value="PAS"/>
</dbReference>
<dbReference type="CDD" id="cd06225">
    <property type="entry name" value="HAMP"/>
    <property type="match status" value="1"/>
</dbReference>
<dbReference type="InterPro" id="IPR013656">
    <property type="entry name" value="PAS_4"/>
</dbReference>
<sequence>MTIKAKLSLLISVVVTAVLALNISIYYYSTKNELEMSRRQEMQTIAMQIGTSLDAAAKSKSFMEEAIGERLRMAALAAQSQLDPHIDRIRNEQLIELSARLGVDHISLWQRTEDDIKVLKSSDPKELDMGSKTMDYWYTAFNQLLDAREVRIPQGQKLSNYWSGPYQYASSDPDRVNKWGYYYDGTTNYIINPYVNAQALLDYEKQIGTESLIRKLMEDNGEILEITGFNPAFFGKAPILKQKKGKTVHNLDVQGVVFGPYTFSEERSDAERVRQAAQTGQIVTAKQRLQDRDILKSFVALSGESPYVVGVVFSYDAVRAALNHQLLLHISISLLLIVVAYIVSYFMAGWLIRPLRLILDNVNEIAEGRFGSKITVRGRDELGWLSSRVNAMADNLQLYTDKLRDSAEELRNTKEYLESFVNHTSDAIHVTNLQGRVRQANQAYEAMYGWSLEETLHTEPRIVPKEMEEEYADIRRRVQAGQSMADYETVRLCKDGTLIDVSITVSPIRDEGGEIVAIAEISRNITARKQSEEAIRRSEKLSVIGQLAAGVAHEIRNPLTTLRGFVQLGHRQGTLSTSYLEIMLSELDRINLIVGEFLVLAKPQGGRRELADMATLLREMIALLESQAVMMNVTFVPRFRQSVPPVKCDANQLKQVMINVIRNGMEAMQEKGGDLELELQLEGEDVVVRITDQGRGVAEEDLSKLGEPFFTSKPSGNGLGLMVSKRIIASHHGTLSITSKLGEGTCVEIKLPLPAVSQD</sequence>
<dbReference type="Gene3D" id="3.30.565.10">
    <property type="entry name" value="Histidine kinase-like ATPase, C-terminal domain"/>
    <property type="match status" value="1"/>
</dbReference>
<dbReference type="EMBL" id="JBHSED010000074">
    <property type="protein sequence ID" value="MFC4307243.1"/>
    <property type="molecule type" value="Genomic_DNA"/>
</dbReference>
<dbReference type="Proteomes" id="UP001595755">
    <property type="component" value="Unassembled WGS sequence"/>
</dbReference>
<keyword evidence="7" id="KW-0547">Nucleotide-binding</keyword>
<dbReference type="InterPro" id="IPR036097">
    <property type="entry name" value="HisK_dim/P_sf"/>
</dbReference>
<dbReference type="InterPro" id="IPR003661">
    <property type="entry name" value="HisK_dim/P_dom"/>
</dbReference>
<dbReference type="InterPro" id="IPR001610">
    <property type="entry name" value="PAC"/>
</dbReference>
<feature type="domain" description="HAMP" evidence="16">
    <location>
        <begin position="349"/>
        <end position="401"/>
    </location>
</feature>
<dbReference type="SMART" id="SM00304">
    <property type="entry name" value="HAMP"/>
    <property type="match status" value="1"/>
</dbReference>
<evidence type="ECO:0000256" key="2">
    <source>
        <dbReference type="ARBA" id="ARBA00004651"/>
    </source>
</evidence>
<dbReference type="SUPFAM" id="SSF55785">
    <property type="entry name" value="PYP-like sensor domain (PAS domain)"/>
    <property type="match status" value="1"/>
</dbReference>
<dbReference type="SMART" id="SM00388">
    <property type="entry name" value="HisKA"/>
    <property type="match status" value="1"/>
</dbReference>
<feature type="domain" description="PAC" evidence="15">
    <location>
        <begin position="483"/>
        <end position="537"/>
    </location>
</feature>
<dbReference type="Pfam" id="PF00672">
    <property type="entry name" value="HAMP"/>
    <property type="match status" value="1"/>
</dbReference>
<dbReference type="EC" id="2.7.13.3" evidence="3"/>
<comment type="caution">
    <text evidence="17">The sequence shown here is derived from an EMBL/GenBank/DDBJ whole genome shotgun (WGS) entry which is preliminary data.</text>
</comment>
<dbReference type="Pfam" id="PF08448">
    <property type="entry name" value="PAS_4"/>
    <property type="match status" value="1"/>
</dbReference>
<dbReference type="PROSITE" id="PS50112">
    <property type="entry name" value="PAS"/>
    <property type="match status" value="1"/>
</dbReference>
<evidence type="ECO:0000256" key="11">
    <source>
        <dbReference type="ARBA" id="ARBA00023136"/>
    </source>
</evidence>
<organism evidence="17 18">
    <name type="scientific">Cohnella boryungensis</name>
    <dbReference type="NCBI Taxonomy" id="768479"/>
    <lineage>
        <taxon>Bacteria</taxon>
        <taxon>Bacillati</taxon>
        <taxon>Bacillota</taxon>
        <taxon>Bacilli</taxon>
        <taxon>Bacillales</taxon>
        <taxon>Paenibacillaceae</taxon>
        <taxon>Cohnella</taxon>
    </lineage>
</organism>
<dbReference type="RefSeq" id="WP_378127968.1">
    <property type="nucleotide sequence ID" value="NZ_JBHSED010000074.1"/>
</dbReference>
<feature type="domain" description="PAS" evidence="14">
    <location>
        <begin position="413"/>
        <end position="456"/>
    </location>
</feature>
<evidence type="ECO:0000259" key="13">
    <source>
        <dbReference type="PROSITE" id="PS50109"/>
    </source>
</evidence>
<proteinExistence type="predicted"/>
<gene>
    <name evidence="17" type="ORF">ACFO1S_27845</name>
</gene>
<dbReference type="Gene3D" id="3.30.450.20">
    <property type="entry name" value="PAS domain"/>
    <property type="match status" value="1"/>
</dbReference>
<accession>A0ABV8SI68</accession>
<dbReference type="Gene3D" id="6.10.340.10">
    <property type="match status" value="1"/>
</dbReference>
<keyword evidence="11 12" id="KW-0472">Membrane</keyword>
<evidence type="ECO:0000313" key="18">
    <source>
        <dbReference type="Proteomes" id="UP001595755"/>
    </source>
</evidence>
<dbReference type="InterPro" id="IPR000700">
    <property type="entry name" value="PAS-assoc_C"/>
</dbReference>
<feature type="transmembrane region" description="Helical" evidence="12">
    <location>
        <begin position="7"/>
        <end position="28"/>
    </location>
</feature>
<evidence type="ECO:0000256" key="1">
    <source>
        <dbReference type="ARBA" id="ARBA00000085"/>
    </source>
</evidence>
<keyword evidence="12" id="KW-1133">Transmembrane helix</keyword>
<comment type="subcellular location">
    <subcellularLocation>
        <location evidence="2">Cell membrane</location>
        <topology evidence="2">Multi-pass membrane protein</topology>
    </subcellularLocation>
</comment>
<evidence type="ECO:0000256" key="5">
    <source>
        <dbReference type="ARBA" id="ARBA00022553"/>
    </source>
</evidence>
<dbReference type="Pfam" id="PF02518">
    <property type="entry name" value="HATPase_c"/>
    <property type="match status" value="1"/>
</dbReference>
<keyword evidence="5" id="KW-0597">Phosphoprotein</keyword>
<evidence type="ECO:0000256" key="4">
    <source>
        <dbReference type="ARBA" id="ARBA00022475"/>
    </source>
</evidence>
<evidence type="ECO:0000259" key="15">
    <source>
        <dbReference type="PROSITE" id="PS50113"/>
    </source>
</evidence>
<dbReference type="SUPFAM" id="SSF158472">
    <property type="entry name" value="HAMP domain-like"/>
    <property type="match status" value="1"/>
</dbReference>
<dbReference type="GO" id="GO:0005524">
    <property type="term" value="F:ATP binding"/>
    <property type="evidence" value="ECO:0007669"/>
    <property type="project" value="UniProtKB-KW"/>
</dbReference>
<reference evidence="18" key="1">
    <citation type="journal article" date="2019" name="Int. J. Syst. Evol. Microbiol.">
        <title>The Global Catalogue of Microorganisms (GCM) 10K type strain sequencing project: providing services to taxonomists for standard genome sequencing and annotation.</title>
        <authorList>
            <consortium name="The Broad Institute Genomics Platform"/>
            <consortium name="The Broad Institute Genome Sequencing Center for Infectious Disease"/>
            <person name="Wu L."/>
            <person name="Ma J."/>
        </authorList>
    </citation>
    <scope>NUCLEOTIDE SEQUENCE [LARGE SCALE GENOMIC DNA]</scope>
    <source>
        <strain evidence="18">CGMCC 4.1641</strain>
    </source>
</reference>
<dbReference type="SUPFAM" id="SSF55874">
    <property type="entry name" value="ATPase domain of HSP90 chaperone/DNA topoisomerase II/histidine kinase"/>
    <property type="match status" value="1"/>
</dbReference>
<keyword evidence="6" id="KW-0808">Transferase</keyword>
<dbReference type="Pfam" id="PF00512">
    <property type="entry name" value="HisKA"/>
    <property type="match status" value="1"/>
</dbReference>
<dbReference type="PANTHER" id="PTHR43065:SF34">
    <property type="entry name" value="SPORULATION KINASE A"/>
    <property type="match status" value="1"/>
</dbReference>
<evidence type="ECO:0000259" key="14">
    <source>
        <dbReference type="PROSITE" id="PS50112"/>
    </source>
</evidence>
<dbReference type="Gene3D" id="1.10.287.130">
    <property type="match status" value="1"/>
</dbReference>
<evidence type="ECO:0000256" key="7">
    <source>
        <dbReference type="ARBA" id="ARBA00022741"/>
    </source>
</evidence>
<dbReference type="CDD" id="cd00130">
    <property type="entry name" value="PAS"/>
    <property type="match status" value="1"/>
</dbReference>
<dbReference type="PROSITE" id="PS50113">
    <property type="entry name" value="PAC"/>
    <property type="match status" value="1"/>
</dbReference>
<evidence type="ECO:0000256" key="8">
    <source>
        <dbReference type="ARBA" id="ARBA00022777"/>
    </source>
</evidence>